<accession>A0A8X7P6L5</accession>
<evidence type="ECO:0000313" key="2">
    <source>
        <dbReference type="Proteomes" id="UP000886595"/>
    </source>
</evidence>
<dbReference type="AlphaFoldDB" id="A0A8X7P6L5"/>
<sequence length="82" mass="8842">MKAKLAFEIHLVSLRSFVEFKTDHANFSAKSSHLGLSTLDVAYGCFGAPHRKLLSVNIPISFVLPSSLAPESSASVVNFVAH</sequence>
<evidence type="ECO:0000313" key="1">
    <source>
        <dbReference type="EMBL" id="KAG2245182.1"/>
    </source>
</evidence>
<dbReference type="EMBL" id="JAAMPC010000032">
    <property type="protein sequence ID" value="KAG2245182.1"/>
    <property type="molecule type" value="Genomic_DNA"/>
</dbReference>
<proteinExistence type="predicted"/>
<name>A0A8X7P6L5_BRACI</name>
<comment type="caution">
    <text evidence="1">The sequence shown here is derived from an EMBL/GenBank/DDBJ whole genome shotgun (WGS) entry which is preliminary data.</text>
</comment>
<reference evidence="1 2" key="1">
    <citation type="submission" date="2020-02" db="EMBL/GenBank/DDBJ databases">
        <authorList>
            <person name="Ma Q."/>
            <person name="Huang Y."/>
            <person name="Song X."/>
            <person name="Pei D."/>
        </authorList>
    </citation>
    <scope>NUCLEOTIDE SEQUENCE [LARGE SCALE GENOMIC DNA]</scope>
    <source>
        <strain evidence="1">Sxm20200214</strain>
        <tissue evidence="1">Leaf</tissue>
    </source>
</reference>
<organism evidence="1 2">
    <name type="scientific">Brassica carinata</name>
    <name type="common">Ethiopian mustard</name>
    <name type="synonym">Abyssinian cabbage</name>
    <dbReference type="NCBI Taxonomy" id="52824"/>
    <lineage>
        <taxon>Eukaryota</taxon>
        <taxon>Viridiplantae</taxon>
        <taxon>Streptophyta</taxon>
        <taxon>Embryophyta</taxon>
        <taxon>Tracheophyta</taxon>
        <taxon>Spermatophyta</taxon>
        <taxon>Magnoliopsida</taxon>
        <taxon>eudicotyledons</taxon>
        <taxon>Gunneridae</taxon>
        <taxon>Pentapetalae</taxon>
        <taxon>rosids</taxon>
        <taxon>malvids</taxon>
        <taxon>Brassicales</taxon>
        <taxon>Brassicaceae</taxon>
        <taxon>Brassiceae</taxon>
        <taxon>Brassica</taxon>
    </lineage>
</organism>
<dbReference type="Proteomes" id="UP000886595">
    <property type="component" value="Unassembled WGS sequence"/>
</dbReference>
<protein>
    <submittedName>
        <fullName evidence="1">Uncharacterized protein</fullName>
    </submittedName>
</protein>
<keyword evidence="2" id="KW-1185">Reference proteome</keyword>
<gene>
    <name evidence="1" type="ORF">Bca52824_092985</name>
</gene>